<keyword evidence="1" id="KW-1133">Transmembrane helix</keyword>
<accession>A0ABN1RVI4</accession>
<protein>
    <recommendedName>
        <fullName evidence="4">Secreted protein with PEP-CTERM sorting signal</fullName>
    </recommendedName>
</protein>
<evidence type="ECO:0008006" key="4">
    <source>
        <dbReference type="Google" id="ProtNLM"/>
    </source>
</evidence>
<organism evidence="2 3">
    <name type="scientific">Actinocorallia libanotica</name>
    <dbReference type="NCBI Taxonomy" id="46162"/>
    <lineage>
        <taxon>Bacteria</taxon>
        <taxon>Bacillati</taxon>
        <taxon>Actinomycetota</taxon>
        <taxon>Actinomycetes</taxon>
        <taxon>Streptosporangiales</taxon>
        <taxon>Thermomonosporaceae</taxon>
        <taxon>Actinocorallia</taxon>
    </lineage>
</organism>
<evidence type="ECO:0000313" key="2">
    <source>
        <dbReference type="EMBL" id="GAA0965185.1"/>
    </source>
</evidence>
<evidence type="ECO:0000313" key="3">
    <source>
        <dbReference type="Proteomes" id="UP001500665"/>
    </source>
</evidence>
<gene>
    <name evidence="2" type="ORF">GCM10009550_64810</name>
</gene>
<reference evidence="2 3" key="1">
    <citation type="journal article" date="2019" name="Int. J. Syst. Evol. Microbiol.">
        <title>The Global Catalogue of Microorganisms (GCM) 10K type strain sequencing project: providing services to taxonomists for standard genome sequencing and annotation.</title>
        <authorList>
            <consortium name="The Broad Institute Genomics Platform"/>
            <consortium name="The Broad Institute Genome Sequencing Center for Infectious Disease"/>
            <person name="Wu L."/>
            <person name="Ma J."/>
        </authorList>
    </citation>
    <scope>NUCLEOTIDE SEQUENCE [LARGE SCALE GENOMIC DNA]</scope>
    <source>
        <strain evidence="2 3">JCM 10696</strain>
    </source>
</reference>
<evidence type="ECO:0000256" key="1">
    <source>
        <dbReference type="SAM" id="Phobius"/>
    </source>
</evidence>
<keyword evidence="3" id="KW-1185">Reference proteome</keyword>
<keyword evidence="1" id="KW-0812">Transmembrane</keyword>
<sequence>MIKRLLAWLGTFLGIVVGLTMILAALSDDAGASAWARFGQGAIGCFLVWVLGGALLRSLRRRVRRT</sequence>
<keyword evidence="1" id="KW-0472">Membrane</keyword>
<comment type="caution">
    <text evidence="2">The sequence shown here is derived from an EMBL/GenBank/DDBJ whole genome shotgun (WGS) entry which is preliminary data.</text>
</comment>
<name>A0ABN1RVI4_9ACTN</name>
<dbReference type="RefSeq" id="WP_344245328.1">
    <property type="nucleotide sequence ID" value="NZ_BAAAHH010000037.1"/>
</dbReference>
<dbReference type="EMBL" id="BAAAHH010000037">
    <property type="protein sequence ID" value="GAA0965185.1"/>
    <property type="molecule type" value="Genomic_DNA"/>
</dbReference>
<dbReference type="Proteomes" id="UP001500665">
    <property type="component" value="Unassembled WGS sequence"/>
</dbReference>
<proteinExistence type="predicted"/>
<feature type="transmembrane region" description="Helical" evidence="1">
    <location>
        <begin position="38"/>
        <end position="56"/>
    </location>
</feature>
<feature type="transmembrane region" description="Helical" evidence="1">
    <location>
        <begin position="5"/>
        <end position="26"/>
    </location>
</feature>